<protein>
    <submittedName>
        <fullName evidence="5">RNA-binding protein</fullName>
    </submittedName>
</protein>
<dbReference type="Pfam" id="PF00806">
    <property type="entry name" value="PUF"/>
    <property type="match status" value="4"/>
</dbReference>
<feature type="compositionally biased region" description="Acidic residues" evidence="3">
    <location>
        <begin position="1"/>
        <end position="15"/>
    </location>
</feature>
<dbReference type="SMART" id="SM00025">
    <property type="entry name" value="Pumilio"/>
    <property type="match status" value="6"/>
</dbReference>
<dbReference type="GO" id="GO:0010608">
    <property type="term" value="P:post-transcriptional regulation of gene expression"/>
    <property type="evidence" value="ECO:0007669"/>
    <property type="project" value="TreeGrafter"/>
</dbReference>
<dbReference type="PANTHER" id="PTHR12537">
    <property type="entry name" value="RNA BINDING PROTEIN PUMILIO-RELATED"/>
    <property type="match status" value="1"/>
</dbReference>
<dbReference type="GO" id="GO:0003729">
    <property type="term" value="F:mRNA binding"/>
    <property type="evidence" value="ECO:0007669"/>
    <property type="project" value="TreeGrafter"/>
</dbReference>
<comment type="caution">
    <text evidence="5">The sequence shown here is derived from an EMBL/GenBank/DDBJ whole genome shotgun (WGS) entry which is preliminary data.</text>
</comment>
<dbReference type="InterPro" id="IPR001313">
    <property type="entry name" value="Pumilio_RNA-bd_rpt"/>
</dbReference>
<name>A0A196SPQ5_BLAHN</name>
<accession>A0A196SPQ5</accession>
<keyword evidence="6" id="KW-1185">Reference proteome</keyword>
<evidence type="ECO:0000256" key="1">
    <source>
        <dbReference type="ARBA" id="ARBA00022737"/>
    </source>
</evidence>
<keyword evidence="1" id="KW-0677">Repeat</keyword>
<dbReference type="InterPro" id="IPR011989">
    <property type="entry name" value="ARM-like"/>
</dbReference>
<proteinExistence type="predicted"/>
<dbReference type="AlphaFoldDB" id="A0A196SPQ5"/>
<feature type="domain" description="PUM-HD" evidence="4">
    <location>
        <begin position="218"/>
        <end position="603"/>
    </location>
</feature>
<evidence type="ECO:0000256" key="2">
    <source>
        <dbReference type="PROSITE-ProRule" id="PRU00317"/>
    </source>
</evidence>
<dbReference type="InterPro" id="IPR033133">
    <property type="entry name" value="PUM-HD"/>
</dbReference>
<evidence type="ECO:0000259" key="4">
    <source>
        <dbReference type="PROSITE" id="PS50303"/>
    </source>
</evidence>
<dbReference type="PANTHER" id="PTHR12537:SF13">
    <property type="entry name" value="PUMILIO HOMOLOGY DOMAIN FAMILY MEMBER 4"/>
    <property type="match status" value="1"/>
</dbReference>
<gene>
    <name evidence="5" type="ORF">AV274_0096</name>
</gene>
<dbReference type="Gene3D" id="1.25.10.10">
    <property type="entry name" value="Leucine-rich Repeat Variant"/>
    <property type="match status" value="1"/>
</dbReference>
<feature type="region of interest" description="Disordered" evidence="3">
    <location>
        <begin position="206"/>
        <end position="231"/>
    </location>
</feature>
<dbReference type="SUPFAM" id="SSF48371">
    <property type="entry name" value="ARM repeat"/>
    <property type="match status" value="1"/>
</dbReference>
<feature type="repeat" description="Pumilio" evidence="2">
    <location>
        <begin position="456"/>
        <end position="493"/>
    </location>
</feature>
<feature type="region of interest" description="Disordered" evidence="3">
    <location>
        <begin position="1"/>
        <end position="20"/>
    </location>
</feature>
<dbReference type="Proteomes" id="UP000078348">
    <property type="component" value="Unassembled WGS sequence"/>
</dbReference>
<dbReference type="PROSITE" id="PS50302">
    <property type="entry name" value="PUM"/>
    <property type="match status" value="2"/>
</dbReference>
<evidence type="ECO:0000313" key="6">
    <source>
        <dbReference type="Proteomes" id="UP000078348"/>
    </source>
</evidence>
<dbReference type="EMBL" id="LXWW01000004">
    <property type="protein sequence ID" value="OAO18156.1"/>
    <property type="molecule type" value="Genomic_DNA"/>
</dbReference>
<dbReference type="STRING" id="478820.A0A196SPQ5"/>
<dbReference type="PROSITE" id="PS50303">
    <property type="entry name" value="PUM_HD"/>
    <property type="match status" value="1"/>
</dbReference>
<evidence type="ECO:0000313" key="5">
    <source>
        <dbReference type="EMBL" id="OAO18156.1"/>
    </source>
</evidence>
<sequence length="603" mass="65555">MDDSLLGDFNPEEAFESSQEPLFLPSHRASSLSLEPDVFGASHTLGSTADYPHSFRTYHYMPMNHLGYDHSMDLQGDLFDDRFSTPSFHPPRSFSDVDMTTLPDSFDLPKPPRMGPGGLDSARPRLLKHNSVSSIRSSHDDVFALPPAPSPAHGAQVVKGSFHAAAVADSPSSTSPVAPPAVPAATPAAPVASVVAAPVPPAAPLLPVSRSSEGHHKERGGKKSAAGKMESSEAKKLGEFGSYRGHVVEMVCTQNGSKSLQTFLNSAMSESVRVTVIDEIVKEVAPTGPKIICDTFGNYFYQVEIPPISDMQLLFKKANAQQKQELLRSLLWPKGAEGGSTIFEISVNKTGTFAFQNIIDFMAGDRALGELIVRALERSATSEGVMNVILRLIRENKGTHIIQRIMKTFPSDQWESVYAVLLANCHAIAMDRNGSMVLRLCYDLVAVDKKAAIARDIIAHAHDLAVDPVGNYVVQHVLSVPEDATEAEAAIYRGFIEGVLGQLAGHYVELSKQKYSSNVVEKSIVNSKLLGSPSIFEELLEPGAIVQLLENHFGTYVLQKTLQTMSREEVKRVDAEVRGNRVAMGNHGGNLLNKWKQILSRVL</sequence>
<dbReference type="GO" id="GO:0005737">
    <property type="term" value="C:cytoplasm"/>
    <property type="evidence" value="ECO:0007669"/>
    <property type="project" value="TreeGrafter"/>
</dbReference>
<evidence type="ECO:0000256" key="3">
    <source>
        <dbReference type="SAM" id="MobiDB-lite"/>
    </source>
</evidence>
<reference evidence="5 6" key="1">
    <citation type="submission" date="2016-05" db="EMBL/GenBank/DDBJ databases">
        <title>Nuclear genome of Blastocystis sp. subtype 1 NandII.</title>
        <authorList>
            <person name="Gentekaki E."/>
            <person name="Curtis B."/>
            <person name="Stairs C."/>
            <person name="Eme L."/>
            <person name="Herman E."/>
            <person name="Klimes V."/>
            <person name="Arias M.C."/>
            <person name="Elias M."/>
            <person name="Hilliou F."/>
            <person name="Klute M."/>
            <person name="Malik S.-B."/>
            <person name="Pightling A."/>
            <person name="Rachubinski R."/>
            <person name="Salas D."/>
            <person name="Schlacht A."/>
            <person name="Suga H."/>
            <person name="Archibald J."/>
            <person name="Ball S.G."/>
            <person name="Clark G."/>
            <person name="Dacks J."/>
            <person name="Van Der Giezen M."/>
            <person name="Tsaousis A."/>
            <person name="Roger A."/>
        </authorList>
    </citation>
    <scope>NUCLEOTIDE SEQUENCE [LARGE SCALE GENOMIC DNA]</scope>
    <source>
        <strain evidence="6">ATCC 50177 / NandII</strain>
    </source>
</reference>
<dbReference type="OrthoDB" id="668540at2759"/>
<feature type="repeat" description="Pumilio" evidence="2">
    <location>
        <begin position="538"/>
        <end position="575"/>
    </location>
</feature>
<dbReference type="InterPro" id="IPR016024">
    <property type="entry name" value="ARM-type_fold"/>
</dbReference>
<organism evidence="5 6">
    <name type="scientific">Blastocystis sp. subtype 1 (strain ATCC 50177 / NandII)</name>
    <dbReference type="NCBI Taxonomy" id="478820"/>
    <lineage>
        <taxon>Eukaryota</taxon>
        <taxon>Sar</taxon>
        <taxon>Stramenopiles</taxon>
        <taxon>Bigyra</taxon>
        <taxon>Opalozoa</taxon>
        <taxon>Opalinata</taxon>
        <taxon>Blastocystidae</taxon>
        <taxon>Blastocystis</taxon>
    </lineage>
</organism>